<dbReference type="Proteomes" id="UP001211065">
    <property type="component" value="Unassembled WGS sequence"/>
</dbReference>
<dbReference type="InterPro" id="IPR039261">
    <property type="entry name" value="FNR_nucleotide-bd"/>
</dbReference>
<dbReference type="InterPro" id="IPR008333">
    <property type="entry name" value="Cbr1-like_FAD-bd_dom"/>
</dbReference>
<evidence type="ECO:0000313" key="13">
    <source>
        <dbReference type="EMBL" id="KAJ3217556.1"/>
    </source>
</evidence>
<dbReference type="InterPro" id="IPR001834">
    <property type="entry name" value="CBR-like"/>
</dbReference>
<feature type="binding site" evidence="7">
    <location>
        <position position="701"/>
    </location>
    <ligand>
        <name>FAD</name>
        <dbReference type="ChEBI" id="CHEBI:57692"/>
    </ligand>
</feature>
<feature type="transmembrane region" description="Helical" evidence="9">
    <location>
        <begin position="260"/>
        <end position="279"/>
    </location>
</feature>
<keyword evidence="5 7" id="KW-0274">FAD</keyword>
<dbReference type="InterPro" id="IPR036400">
    <property type="entry name" value="Cyt_B5-like_heme/steroid_sf"/>
</dbReference>
<feature type="transmembrane region" description="Helical" evidence="9">
    <location>
        <begin position="364"/>
        <end position="388"/>
    </location>
</feature>
<evidence type="ECO:0000256" key="5">
    <source>
        <dbReference type="ARBA" id="ARBA00022827"/>
    </source>
</evidence>
<dbReference type="SMART" id="SM01117">
    <property type="entry name" value="Cyt-b5"/>
    <property type="match status" value="1"/>
</dbReference>
<dbReference type="InterPro" id="IPR017938">
    <property type="entry name" value="Riboflavin_synthase-like_b-brl"/>
</dbReference>
<comment type="cofactor">
    <cofactor evidence="1 7">
        <name>FAD</name>
        <dbReference type="ChEBI" id="CHEBI:57692"/>
    </cofactor>
</comment>
<evidence type="ECO:0000256" key="7">
    <source>
        <dbReference type="PIRSR" id="PIRSR601834-1"/>
    </source>
</evidence>
<dbReference type="Gene3D" id="3.40.50.80">
    <property type="entry name" value="Nucleotide-binding domain of ferredoxin-NADP reductase (FNR) module"/>
    <property type="match status" value="1"/>
</dbReference>
<evidence type="ECO:0000256" key="4">
    <source>
        <dbReference type="ARBA" id="ARBA00022630"/>
    </source>
</evidence>
<comment type="caution">
    <text evidence="13">The sequence shown here is derived from an EMBL/GenBank/DDBJ whole genome shotgun (WGS) entry which is preliminary data.</text>
</comment>
<dbReference type="InterPro" id="IPR001199">
    <property type="entry name" value="Cyt_B5-like_heme/steroid-bd"/>
</dbReference>
<dbReference type="InterPro" id="IPR001452">
    <property type="entry name" value="SH3_domain"/>
</dbReference>
<feature type="binding site" evidence="7">
    <location>
        <position position="687"/>
    </location>
    <ligand>
        <name>FAD</name>
        <dbReference type="ChEBI" id="CHEBI:57692"/>
    </ligand>
</feature>
<evidence type="ECO:0000313" key="14">
    <source>
        <dbReference type="Proteomes" id="UP001211065"/>
    </source>
</evidence>
<keyword evidence="4 7" id="KW-0285">Flavoprotein</keyword>
<evidence type="ECO:0000256" key="3">
    <source>
        <dbReference type="ARBA" id="ARBA00022443"/>
    </source>
</evidence>
<dbReference type="PANTHER" id="PTHR19370">
    <property type="entry name" value="NADH-CYTOCHROME B5 REDUCTASE"/>
    <property type="match status" value="1"/>
</dbReference>
<evidence type="ECO:0000256" key="10">
    <source>
        <dbReference type="SAM" id="SignalP"/>
    </source>
</evidence>
<evidence type="ECO:0000256" key="6">
    <source>
        <dbReference type="ARBA" id="ARBA00023002"/>
    </source>
</evidence>
<feature type="domain" description="Cytochrome b5 heme-binding" evidence="12">
    <location>
        <begin position="453"/>
        <end position="509"/>
    </location>
</feature>
<dbReference type="Pfam" id="PF00173">
    <property type="entry name" value="Cyt-b5"/>
    <property type="match status" value="1"/>
</dbReference>
<keyword evidence="9" id="KW-0472">Membrane</keyword>
<dbReference type="AlphaFoldDB" id="A0AAD5U1M0"/>
<feature type="signal peptide" evidence="10">
    <location>
        <begin position="1"/>
        <end position="22"/>
    </location>
</feature>
<keyword evidence="9" id="KW-0812">Transmembrane</keyword>
<accession>A0AAD5U1M0</accession>
<dbReference type="PROSITE" id="PS50002">
    <property type="entry name" value="SH3"/>
    <property type="match status" value="1"/>
</dbReference>
<dbReference type="Pfam" id="PF00970">
    <property type="entry name" value="FAD_binding_6"/>
    <property type="match status" value="1"/>
</dbReference>
<sequence>MTSLTKFYFSILIITLSPFINASCATPGSPGCNVNGGALTIEQTTFPNLTSYSSKEGNENLLLKNSKLQHFTPVIVPNRLTFFWDILNIGADNETLRGAFEFKSIGFDIDTPSWVGVGFGNSMRTTDFVICHQLAENHNKIHEHKSNGNYEPPPKFKGDWIIKPVSAIFYSNLSEESVFYCEFERPTRPNDFSNPNGAHANIDVQGVQMLLFAFNPASGINVRDEPFTYHSPDHHFNYQANLAGGSLIRVSGQSFENKQVHGIGMSAIWLLLFPFGIFYGRYLKSTSGWILLHAILQTLGTISVIAFLFAIIPEVSNFKASSPHAVIGVILISGILLQLTFGIINALVYFGLNILYPFISPRELSAWYIFFIVIGFWGLLFIATEMFFRISIYRSKKSETIYGGSDFKSVAEKFRNNDKGDFSNVESNQTAIEKIISGQQINKDGFKERSADFKFFTWETLNKEITDSNKIYVVANGKYVYDCSKWINSHPGGQIILYQVAGTDITTDYFFEAGFDAEEFTPKFFKPRLPGGKLTRRNTNTPSICSGQSGHLEPSLFIEAAKNAEILTEMEWNTIVKARRTHIHTKLAIEKLASLLIGELQADTGGNSRMTLDTRSPKEFDRFEYRRYGLIQKRVSSDPTSKNLILNLKFCDLYPFLVKENEPVKFKAGECIEIQIRINGSWVSRYYTPMGTLKCFEINIKIYPNGLVGNFFIKQKLGDRQFKVRGPFGDTLFDPSKQISNRTNDWLPDKLFMITAGSGFTVSLQVIHILLLPTLEPIRVFANFMKTNADELNVMAGDTILIKSHTFDGWAYAVNFSTRQEGYIPLTCTYKTRTKIYVINCVQDSKDIFGLQILDGAQIAYSNNIQVNHIINDGSEISPREHLSGYIRQGKFDQSMFNEIVGEVWVSSGSNLAVVVGPDSFNSNVVDYLTEIGAANSEIRIMPSRTYIEYF</sequence>
<dbReference type="SMART" id="SM00326">
    <property type="entry name" value="SH3"/>
    <property type="match status" value="1"/>
</dbReference>
<dbReference type="SUPFAM" id="SSF50044">
    <property type="entry name" value="SH3-domain"/>
    <property type="match status" value="1"/>
</dbReference>
<evidence type="ECO:0000259" key="12">
    <source>
        <dbReference type="PROSITE" id="PS50255"/>
    </source>
</evidence>
<comment type="similarity">
    <text evidence="2">Belongs to the flavoprotein pyridine nucleotide cytochrome reductase family.</text>
</comment>
<dbReference type="SUPFAM" id="SSF52343">
    <property type="entry name" value="Ferredoxin reductase-like, C-terminal NADP-linked domain"/>
    <property type="match status" value="1"/>
</dbReference>
<dbReference type="CDD" id="cd08760">
    <property type="entry name" value="Cyt_b561_FRRS1_like"/>
    <property type="match status" value="1"/>
</dbReference>
<dbReference type="SUPFAM" id="SSF55856">
    <property type="entry name" value="Cytochrome b5-like heme/steroid binding domain"/>
    <property type="match status" value="1"/>
</dbReference>
<dbReference type="InterPro" id="IPR036028">
    <property type="entry name" value="SH3-like_dom_sf"/>
</dbReference>
<evidence type="ECO:0000256" key="1">
    <source>
        <dbReference type="ARBA" id="ARBA00001974"/>
    </source>
</evidence>
<feature type="binding site" evidence="7">
    <location>
        <position position="761"/>
    </location>
    <ligand>
        <name>FAD</name>
        <dbReference type="ChEBI" id="CHEBI:57692"/>
    </ligand>
</feature>
<dbReference type="Gene3D" id="1.20.120.1770">
    <property type="match status" value="1"/>
</dbReference>
<feature type="transmembrane region" description="Helical" evidence="9">
    <location>
        <begin position="291"/>
        <end position="312"/>
    </location>
</feature>
<feature type="chain" id="PRO_5042184967" description="Cytochrome b5 heme-binding domain-containing protein" evidence="10">
    <location>
        <begin position="23"/>
        <end position="951"/>
    </location>
</feature>
<gene>
    <name evidence="13" type="ORF">HK099_005430</name>
</gene>
<feature type="transmembrane region" description="Helical" evidence="9">
    <location>
        <begin position="324"/>
        <end position="352"/>
    </location>
</feature>
<feature type="binding site" evidence="7">
    <location>
        <position position="685"/>
    </location>
    <ligand>
        <name>FAD</name>
        <dbReference type="ChEBI" id="CHEBI:57692"/>
    </ligand>
</feature>
<reference evidence="13" key="1">
    <citation type="submission" date="2020-05" db="EMBL/GenBank/DDBJ databases">
        <title>Phylogenomic resolution of chytrid fungi.</title>
        <authorList>
            <person name="Stajich J.E."/>
            <person name="Amses K."/>
            <person name="Simmons R."/>
            <person name="Seto K."/>
            <person name="Myers J."/>
            <person name="Bonds A."/>
            <person name="Quandt C.A."/>
            <person name="Barry K."/>
            <person name="Liu P."/>
            <person name="Grigoriev I."/>
            <person name="Longcore J.E."/>
            <person name="James T.Y."/>
        </authorList>
    </citation>
    <scope>NUCLEOTIDE SEQUENCE</scope>
    <source>
        <strain evidence="13">JEL0476</strain>
    </source>
</reference>
<evidence type="ECO:0000259" key="11">
    <source>
        <dbReference type="PROSITE" id="PS50002"/>
    </source>
</evidence>
<evidence type="ECO:0000256" key="9">
    <source>
        <dbReference type="SAM" id="Phobius"/>
    </source>
</evidence>
<dbReference type="Gene3D" id="2.30.30.40">
    <property type="entry name" value="SH3 Domains"/>
    <property type="match status" value="1"/>
</dbReference>
<dbReference type="Pfam" id="PF00018">
    <property type="entry name" value="SH3_1"/>
    <property type="match status" value="1"/>
</dbReference>
<dbReference type="Gene3D" id="2.40.30.10">
    <property type="entry name" value="Translation factors"/>
    <property type="match status" value="1"/>
</dbReference>
<feature type="domain" description="SH3" evidence="11">
    <location>
        <begin position="773"/>
        <end position="834"/>
    </location>
</feature>
<feature type="binding site" evidence="7">
    <location>
        <position position="708"/>
    </location>
    <ligand>
        <name>FAD</name>
        <dbReference type="ChEBI" id="CHEBI:57692"/>
    </ligand>
</feature>
<keyword evidence="3 8" id="KW-0728">SH3 domain</keyword>
<name>A0AAD5U1M0_9FUNG</name>
<keyword evidence="14" id="KW-1185">Reference proteome</keyword>
<dbReference type="PROSITE" id="PS50255">
    <property type="entry name" value="CYTOCHROME_B5_2"/>
    <property type="match status" value="1"/>
</dbReference>
<dbReference type="Gene3D" id="3.10.120.10">
    <property type="entry name" value="Cytochrome b5-like heme/steroid binding domain"/>
    <property type="match status" value="1"/>
</dbReference>
<keyword evidence="10" id="KW-0732">Signal</keyword>
<evidence type="ECO:0008006" key="15">
    <source>
        <dbReference type="Google" id="ProtNLM"/>
    </source>
</evidence>
<organism evidence="13 14">
    <name type="scientific">Clydaea vesicula</name>
    <dbReference type="NCBI Taxonomy" id="447962"/>
    <lineage>
        <taxon>Eukaryota</taxon>
        <taxon>Fungi</taxon>
        <taxon>Fungi incertae sedis</taxon>
        <taxon>Chytridiomycota</taxon>
        <taxon>Chytridiomycota incertae sedis</taxon>
        <taxon>Chytridiomycetes</taxon>
        <taxon>Lobulomycetales</taxon>
        <taxon>Lobulomycetaceae</taxon>
        <taxon>Clydaea</taxon>
    </lineage>
</organism>
<keyword evidence="6" id="KW-0560">Oxidoreductase</keyword>
<keyword evidence="9" id="KW-1133">Transmembrane helix</keyword>
<evidence type="ECO:0000256" key="8">
    <source>
        <dbReference type="PROSITE-ProRule" id="PRU00192"/>
    </source>
</evidence>
<dbReference type="SUPFAM" id="SSF63380">
    <property type="entry name" value="Riboflavin synthase domain-like"/>
    <property type="match status" value="1"/>
</dbReference>
<protein>
    <recommendedName>
        <fullName evidence="15">Cytochrome b5 heme-binding domain-containing protein</fullName>
    </recommendedName>
</protein>
<dbReference type="EMBL" id="JADGJW010000421">
    <property type="protein sequence ID" value="KAJ3217556.1"/>
    <property type="molecule type" value="Genomic_DNA"/>
</dbReference>
<evidence type="ECO:0000256" key="2">
    <source>
        <dbReference type="ARBA" id="ARBA00006105"/>
    </source>
</evidence>
<proteinExistence type="inferred from homology"/>
<dbReference type="GO" id="GO:0016491">
    <property type="term" value="F:oxidoreductase activity"/>
    <property type="evidence" value="ECO:0007669"/>
    <property type="project" value="UniProtKB-KW"/>
</dbReference>